<sequence length="71" mass="8539">MDRTSIYDELSRVEREVVAAERQLAEQERLVLDLKRKGQQFTGAEKELERLRECQRQRDQDRQRLLSLPQP</sequence>
<evidence type="ECO:0000256" key="1">
    <source>
        <dbReference type="SAM" id="MobiDB-lite"/>
    </source>
</evidence>
<reference evidence="2 3" key="1">
    <citation type="submission" date="2019-08" db="EMBL/GenBank/DDBJ databases">
        <title>Bradyrhizobium hipponensis sp. nov., a rhizobium isolated from a Lupinus angustifolius root nodule in Tunisia.</title>
        <authorList>
            <person name="Off K."/>
            <person name="Rejili M."/>
            <person name="Mars M."/>
            <person name="Brachmann A."/>
            <person name="Marin M."/>
        </authorList>
    </citation>
    <scope>NUCLEOTIDE SEQUENCE [LARGE SCALE GENOMIC DNA]</scope>
    <source>
        <strain evidence="2 3">CTAW71</strain>
    </source>
</reference>
<protein>
    <submittedName>
        <fullName evidence="2">Uncharacterized protein</fullName>
    </submittedName>
</protein>
<proteinExistence type="predicted"/>
<accession>A0A5D3JW51</accession>
<keyword evidence="3" id="KW-1185">Reference proteome</keyword>
<evidence type="ECO:0000313" key="2">
    <source>
        <dbReference type="EMBL" id="TYL83913.1"/>
    </source>
</evidence>
<name>A0A5D3JW51_9BRAD</name>
<gene>
    <name evidence="2" type="ORF">FXB40_45655</name>
</gene>
<feature type="compositionally biased region" description="Basic and acidic residues" evidence="1">
    <location>
        <begin position="52"/>
        <end position="64"/>
    </location>
</feature>
<evidence type="ECO:0000313" key="3">
    <source>
        <dbReference type="Proteomes" id="UP000324758"/>
    </source>
</evidence>
<feature type="region of interest" description="Disordered" evidence="1">
    <location>
        <begin position="52"/>
        <end position="71"/>
    </location>
</feature>
<dbReference type="OrthoDB" id="8255342at2"/>
<dbReference type="Proteomes" id="UP000324758">
    <property type="component" value="Unassembled WGS sequence"/>
</dbReference>
<organism evidence="2 3">
    <name type="scientific">Bradyrhizobium rifense</name>
    <dbReference type="NCBI Taxonomy" id="515499"/>
    <lineage>
        <taxon>Bacteria</taxon>
        <taxon>Pseudomonadati</taxon>
        <taxon>Pseudomonadota</taxon>
        <taxon>Alphaproteobacteria</taxon>
        <taxon>Hyphomicrobiales</taxon>
        <taxon>Nitrobacteraceae</taxon>
        <taxon>Bradyrhizobium</taxon>
    </lineage>
</organism>
<dbReference type="EMBL" id="VSSS01000100">
    <property type="protein sequence ID" value="TYL83913.1"/>
    <property type="molecule type" value="Genomic_DNA"/>
</dbReference>
<dbReference type="AlphaFoldDB" id="A0A5D3JW51"/>
<comment type="caution">
    <text evidence="2">The sequence shown here is derived from an EMBL/GenBank/DDBJ whole genome shotgun (WGS) entry which is preliminary data.</text>
</comment>